<gene>
    <name evidence="1" type="ORF">D8674_026845</name>
</gene>
<proteinExistence type="predicted"/>
<name>A0A5N5ICJ1_9ROSA</name>
<reference evidence="1 2" key="1">
    <citation type="submission" date="2019-09" db="EMBL/GenBank/DDBJ databases">
        <authorList>
            <person name="Ou C."/>
        </authorList>
    </citation>
    <scope>NUCLEOTIDE SEQUENCE [LARGE SCALE GENOMIC DNA]</scope>
    <source>
        <strain evidence="1">S2</strain>
        <tissue evidence="1">Leaf</tissue>
    </source>
</reference>
<dbReference type="EMBL" id="SMOL01000004">
    <property type="protein sequence ID" value="KAB2636311.1"/>
    <property type="molecule type" value="Genomic_DNA"/>
</dbReference>
<organism evidence="1 2">
    <name type="scientific">Pyrus ussuriensis x Pyrus communis</name>
    <dbReference type="NCBI Taxonomy" id="2448454"/>
    <lineage>
        <taxon>Eukaryota</taxon>
        <taxon>Viridiplantae</taxon>
        <taxon>Streptophyta</taxon>
        <taxon>Embryophyta</taxon>
        <taxon>Tracheophyta</taxon>
        <taxon>Spermatophyta</taxon>
        <taxon>Magnoliopsida</taxon>
        <taxon>eudicotyledons</taxon>
        <taxon>Gunneridae</taxon>
        <taxon>Pentapetalae</taxon>
        <taxon>rosids</taxon>
        <taxon>fabids</taxon>
        <taxon>Rosales</taxon>
        <taxon>Rosaceae</taxon>
        <taxon>Amygdaloideae</taxon>
        <taxon>Maleae</taxon>
        <taxon>Pyrus</taxon>
    </lineage>
</organism>
<reference evidence="1 2" key="3">
    <citation type="submission" date="2019-11" db="EMBL/GenBank/DDBJ databases">
        <title>A de novo genome assembly of a pear dwarfing rootstock.</title>
        <authorList>
            <person name="Wang F."/>
            <person name="Wang J."/>
            <person name="Li S."/>
            <person name="Zhang Y."/>
            <person name="Fang M."/>
            <person name="Ma L."/>
            <person name="Zhao Y."/>
            <person name="Jiang S."/>
        </authorList>
    </citation>
    <scope>NUCLEOTIDE SEQUENCE [LARGE SCALE GENOMIC DNA]</scope>
    <source>
        <strain evidence="1">S2</strain>
        <tissue evidence="1">Leaf</tissue>
    </source>
</reference>
<reference evidence="2" key="2">
    <citation type="submission" date="2019-10" db="EMBL/GenBank/DDBJ databases">
        <title>A de novo genome assembly of a pear dwarfing rootstock.</title>
        <authorList>
            <person name="Wang F."/>
            <person name="Wang J."/>
            <person name="Li S."/>
            <person name="Zhang Y."/>
            <person name="Fang M."/>
            <person name="Ma L."/>
            <person name="Zhao Y."/>
            <person name="Jiang S."/>
        </authorList>
    </citation>
    <scope>NUCLEOTIDE SEQUENCE [LARGE SCALE GENOMIC DNA]</scope>
</reference>
<evidence type="ECO:0000313" key="2">
    <source>
        <dbReference type="Proteomes" id="UP000327157"/>
    </source>
</evidence>
<dbReference type="OrthoDB" id="407721at2759"/>
<protein>
    <submittedName>
        <fullName evidence="1">Purple acid phosphatase 15-like</fullName>
    </submittedName>
</protein>
<dbReference type="InterPro" id="IPR029052">
    <property type="entry name" value="Metallo-depent_PP-like"/>
</dbReference>
<evidence type="ECO:0000313" key="1">
    <source>
        <dbReference type="EMBL" id="KAB2636311.1"/>
    </source>
</evidence>
<keyword evidence="2" id="KW-1185">Reference proteome</keyword>
<dbReference type="Gene3D" id="3.60.21.10">
    <property type="match status" value="1"/>
</dbReference>
<accession>A0A5N5ICJ1</accession>
<comment type="caution">
    <text evidence="1">The sequence shown here is derived from an EMBL/GenBank/DDBJ whole genome shotgun (WGS) entry which is preliminary data.</text>
</comment>
<sequence length="113" mass="12907">MELAPTAILAHLQTLQYTRPISLDGISSLCRYMQSLASKVPIISVQVNHEIEQQAENKTSEESRSLSTFYYSFKMLGAYIVPMALIQFSVATSRSNHSAQYLFIWRPEFMKIL</sequence>
<dbReference type="Proteomes" id="UP000327157">
    <property type="component" value="Chromosome 5"/>
</dbReference>
<dbReference type="AlphaFoldDB" id="A0A5N5ICJ1"/>